<proteinExistence type="predicted"/>
<organism evidence="2">
    <name type="scientific">freshwater metagenome</name>
    <dbReference type="NCBI Taxonomy" id="449393"/>
    <lineage>
        <taxon>unclassified sequences</taxon>
        <taxon>metagenomes</taxon>
        <taxon>ecological metagenomes</taxon>
    </lineage>
</organism>
<dbReference type="InterPro" id="IPR050237">
    <property type="entry name" value="ATP-dep_AMP-bd_enzyme"/>
</dbReference>
<dbReference type="InterPro" id="IPR042099">
    <property type="entry name" value="ANL_N_sf"/>
</dbReference>
<dbReference type="InterPro" id="IPR045851">
    <property type="entry name" value="AMP-bd_C_sf"/>
</dbReference>
<dbReference type="InterPro" id="IPR020845">
    <property type="entry name" value="AMP-binding_CS"/>
</dbReference>
<sequence length="356" mass="37669">MSAKPSLREVVIFAPNQLAEITAALKSALFAAGPPLLVLEKTNWPADRLHVPSEVALVVATSGSTGSAKYVLHSAATLLASARATHTAVAAKPGERWSLRLPLTHIAGLMVIVRSLLLESELSDDGEYQAVVPTQLFRALQGDESLAALINAKAVLVGGGPSERKLINEAQAAGINVITTYGMSETAGGCVYNGTPLPGVKILIDSAQQIFISGPQIALGYLDDSSGFQDGGFLTQDIGRWEDDGRLEILGRADEVVISGGEKILIGAIEERIRSLSGVLDVHLFTRKSAEWGEEVVCAVVGGNSITLSSIRDHVAEIFPRSSAPRALILLAEMPLRGIGKPDRDTLRGLPMTEEI</sequence>
<feature type="domain" description="AMP-dependent synthetase/ligase" evidence="1">
    <location>
        <begin position="49"/>
        <end position="116"/>
    </location>
</feature>
<dbReference type="Pfam" id="PF00501">
    <property type="entry name" value="AMP-binding"/>
    <property type="match status" value="1"/>
</dbReference>
<dbReference type="AlphaFoldDB" id="A0A6J6P8B0"/>
<dbReference type="Gene3D" id="3.30.300.30">
    <property type="match status" value="1"/>
</dbReference>
<dbReference type="PANTHER" id="PTHR43767">
    <property type="entry name" value="LONG-CHAIN-FATTY-ACID--COA LIGASE"/>
    <property type="match status" value="1"/>
</dbReference>
<dbReference type="Gene3D" id="3.40.50.12780">
    <property type="entry name" value="N-terminal domain of ligase-like"/>
    <property type="match status" value="1"/>
</dbReference>
<dbReference type="PROSITE" id="PS00455">
    <property type="entry name" value="AMP_BINDING"/>
    <property type="match status" value="1"/>
</dbReference>
<gene>
    <name evidence="2" type="ORF">UFOPK2593_00160</name>
</gene>
<dbReference type="EMBL" id="CAEZXW010000004">
    <property type="protein sequence ID" value="CAB4692735.1"/>
    <property type="molecule type" value="Genomic_DNA"/>
</dbReference>
<reference evidence="2" key="1">
    <citation type="submission" date="2020-05" db="EMBL/GenBank/DDBJ databases">
        <authorList>
            <person name="Chiriac C."/>
            <person name="Salcher M."/>
            <person name="Ghai R."/>
            <person name="Kavagutti S V."/>
        </authorList>
    </citation>
    <scope>NUCLEOTIDE SEQUENCE</scope>
</reference>
<name>A0A6J6P8B0_9ZZZZ</name>
<dbReference type="GO" id="GO:0016878">
    <property type="term" value="F:acid-thiol ligase activity"/>
    <property type="evidence" value="ECO:0007669"/>
    <property type="project" value="UniProtKB-ARBA"/>
</dbReference>
<evidence type="ECO:0000259" key="1">
    <source>
        <dbReference type="Pfam" id="PF00501"/>
    </source>
</evidence>
<dbReference type="InterPro" id="IPR000873">
    <property type="entry name" value="AMP-dep_synth/lig_dom"/>
</dbReference>
<protein>
    <submittedName>
        <fullName evidence="2">Unannotated protein</fullName>
    </submittedName>
</protein>
<accession>A0A6J6P8B0</accession>
<dbReference type="PANTHER" id="PTHR43767:SF1">
    <property type="entry name" value="NONRIBOSOMAL PEPTIDE SYNTHASE PES1 (EUROFUNG)-RELATED"/>
    <property type="match status" value="1"/>
</dbReference>
<evidence type="ECO:0000313" key="2">
    <source>
        <dbReference type="EMBL" id="CAB4692735.1"/>
    </source>
</evidence>
<dbReference type="SUPFAM" id="SSF56801">
    <property type="entry name" value="Acetyl-CoA synthetase-like"/>
    <property type="match status" value="1"/>
</dbReference>